<evidence type="ECO:0000313" key="2">
    <source>
        <dbReference type="Proteomes" id="UP000031553"/>
    </source>
</evidence>
<gene>
    <name evidence="1" type="ORF">GLUCOINTEAF2_0200728</name>
</gene>
<proteinExistence type="predicted"/>
<comment type="caution">
    <text evidence="1">The sequence shown here is derived from an EMBL/GenBank/DDBJ whole genome shotgun (WGS) entry which is preliminary data.</text>
</comment>
<dbReference type="EMBL" id="JUFX02000203">
    <property type="protein sequence ID" value="KPH86308.1"/>
    <property type="molecule type" value="Genomic_DNA"/>
</dbReference>
<accession>A0A0N1FAM7</accession>
<dbReference type="AlphaFoldDB" id="A0A0N1FAM7"/>
<organism evidence="1 2">
    <name type="scientific">Komagataeibacter intermedius AF2</name>
    <dbReference type="NCBI Taxonomy" id="1458464"/>
    <lineage>
        <taxon>Bacteria</taxon>
        <taxon>Pseudomonadati</taxon>
        <taxon>Pseudomonadota</taxon>
        <taxon>Alphaproteobacteria</taxon>
        <taxon>Acetobacterales</taxon>
        <taxon>Acetobacteraceae</taxon>
        <taxon>Komagataeibacter</taxon>
    </lineage>
</organism>
<dbReference type="Proteomes" id="UP000031553">
    <property type="component" value="Unassembled WGS sequence"/>
</dbReference>
<sequence>MPVRHMAVLSCHLSIFSWPGRMAGRESAARMPWVRAAGSGRGWTHDAIGKADRYAKGHERMGHDFGNHCFYFCDDRCIF</sequence>
<protein>
    <submittedName>
        <fullName evidence="1">Uncharacterized protein</fullName>
    </submittedName>
</protein>
<evidence type="ECO:0000313" key="1">
    <source>
        <dbReference type="EMBL" id="KPH86308.1"/>
    </source>
</evidence>
<name>A0A0N1FAM7_9PROT</name>
<reference evidence="1 2" key="1">
    <citation type="submission" date="2015-07" db="EMBL/GenBank/DDBJ databases">
        <title>Draft Genome Sequence of Komagataeibacter intermedius Strain AF2, Isolated from Kombucha Tea.</title>
        <authorList>
            <person name="Santos R.A."/>
            <person name="Berretta A.A."/>
            <person name="Barud H.S."/>
            <person name="Ribeiro S.J."/>
            <person name="Gonzalez-Garcia L.N."/>
            <person name="Zucchi T.D."/>
            <person name="Goldman G.H."/>
            <person name="Riano-Pachon D.M."/>
        </authorList>
    </citation>
    <scope>NUCLEOTIDE SEQUENCE [LARGE SCALE GENOMIC DNA]</scope>
    <source>
        <strain evidence="1 2">AF2</strain>
    </source>
</reference>